<dbReference type="Gene3D" id="4.10.280.10">
    <property type="entry name" value="Helix-loop-helix DNA-binding domain"/>
    <property type="match status" value="1"/>
</dbReference>
<feature type="domain" description="BHLH" evidence="2">
    <location>
        <begin position="275"/>
        <end position="347"/>
    </location>
</feature>
<evidence type="ECO:0000313" key="4">
    <source>
        <dbReference type="Proteomes" id="UP000789706"/>
    </source>
</evidence>
<protein>
    <submittedName>
        <fullName evidence="3">5573_t:CDS:1</fullName>
    </submittedName>
</protein>
<reference evidence="3" key="1">
    <citation type="submission" date="2021-06" db="EMBL/GenBank/DDBJ databases">
        <authorList>
            <person name="Kallberg Y."/>
            <person name="Tangrot J."/>
            <person name="Rosling A."/>
        </authorList>
    </citation>
    <scope>NUCLEOTIDE SEQUENCE</scope>
    <source>
        <strain evidence="3">AZ414A</strain>
    </source>
</reference>
<dbReference type="Pfam" id="PF00010">
    <property type="entry name" value="HLH"/>
    <property type="match status" value="1"/>
</dbReference>
<dbReference type="PROSITE" id="PS50888">
    <property type="entry name" value="BHLH"/>
    <property type="match status" value="1"/>
</dbReference>
<dbReference type="AlphaFoldDB" id="A0A9N9B6Y7"/>
<dbReference type="InterPro" id="IPR011598">
    <property type="entry name" value="bHLH_dom"/>
</dbReference>
<gene>
    <name evidence="3" type="ORF">DEBURN_LOCUS7419</name>
</gene>
<dbReference type="EMBL" id="CAJVPK010000894">
    <property type="protein sequence ID" value="CAG8557592.1"/>
    <property type="molecule type" value="Genomic_DNA"/>
</dbReference>
<accession>A0A9N9B6Y7</accession>
<feature type="compositionally biased region" description="Polar residues" evidence="1">
    <location>
        <begin position="382"/>
        <end position="401"/>
    </location>
</feature>
<evidence type="ECO:0000313" key="3">
    <source>
        <dbReference type="EMBL" id="CAG8557592.1"/>
    </source>
</evidence>
<feature type="region of interest" description="Disordered" evidence="1">
    <location>
        <begin position="166"/>
        <end position="216"/>
    </location>
</feature>
<dbReference type="PANTHER" id="PTHR47336">
    <property type="entry name" value="TRANSCRIPTION FACTOR HMS1-RELATED"/>
    <property type="match status" value="1"/>
</dbReference>
<dbReference type="InterPro" id="IPR052099">
    <property type="entry name" value="Regulatory_TF_Diverse"/>
</dbReference>
<dbReference type="InterPro" id="IPR036638">
    <property type="entry name" value="HLH_DNA-bd_sf"/>
</dbReference>
<dbReference type="SUPFAM" id="SSF47459">
    <property type="entry name" value="HLH, helix-loop-helix DNA-binding domain"/>
    <property type="match status" value="1"/>
</dbReference>
<feature type="region of interest" description="Disordered" evidence="1">
    <location>
        <begin position="382"/>
        <end position="409"/>
    </location>
</feature>
<comment type="caution">
    <text evidence="3">The sequence shown here is derived from an EMBL/GenBank/DDBJ whole genome shotgun (WGS) entry which is preliminary data.</text>
</comment>
<proteinExistence type="predicted"/>
<name>A0A9N9B6Y7_9GLOM</name>
<dbReference type="PANTHER" id="PTHR47336:SF2">
    <property type="entry name" value="TRANSCRIPTION FACTOR HMS1-RELATED"/>
    <property type="match status" value="1"/>
</dbReference>
<organism evidence="3 4">
    <name type="scientific">Diversispora eburnea</name>
    <dbReference type="NCBI Taxonomy" id="1213867"/>
    <lineage>
        <taxon>Eukaryota</taxon>
        <taxon>Fungi</taxon>
        <taxon>Fungi incertae sedis</taxon>
        <taxon>Mucoromycota</taxon>
        <taxon>Glomeromycotina</taxon>
        <taxon>Glomeromycetes</taxon>
        <taxon>Diversisporales</taxon>
        <taxon>Diversisporaceae</taxon>
        <taxon>Diversispora</taxon>
    </lineage>
</organism>
<keyword evidence="4" id="KW-1185">Reference proteome</keyword>
<feature type="compositionally biased region" description="Polar residues" evidence="1">
    <location>
        <begin position="201"/>
        <end position="216"/>
    </location>
</feature>
<dbReference type="Proteomes" id="UP000789706">
    <property type="component" value="Unassembled WGS sequence"/>
</dbReference>
<sequence>MSGSKETFETHPLSTMQSTDLQDLLMCESYFDDFSTTDAFNPHNHATTQPPTVTIAPQHTNDLSFDNFQYQVPSPETSLFGSPEIMTSLGGTDSLNTQNYTIFDDNGSLSNLSPLSFNSLQDFTVPPNDAVINDVGHFSPMDESYDTISLTKTEFDALMAQVENSKKESESTFPEKSLKKKRKGIGGISKTVKKTKDDSSLNNDNTSFNEGLSTVPSMGIDNRSNLSPGIQSIVVPSSPIINTTDSTFAFNPASWSSSPNFVLDEITGDKTTKKPIPLAHNAIERRYRNNINDRINDLKNVVPALCHLKSKDSKDDDEDDKVDGISAATKLNKATILRKATEYIIYLKKNNQKLKNDNELLKKLIKALSGGIELYNLYHAETNGSETPPSTSDNSDYSDNGSPYHHNQEEFEYIPPSPPNNTGSRALMALFMCMTFFSSQPNTINYDHHSSHHHNENSRVVSNEIPVEIPKSSYNQNDSTFTIDIWYLARIFTFIMCLTYIIRPSLFSNQSRHVRKSKSIIVSVITAKGKDAKTLYQSLSHLSYSSMNTVEFVIGFLTESFKFFSRRFIGWNISSNYISTDMEEKLWDVALWARLGEVELCGNDKASRLSILYTCFRTINLLESHYTAHKNAYINPACIYANAALQCYIGFNSIPFISQRIVSHFWKLAKEKRQISSEEKWLEIVLVSDPNNDMWKGIANKISNHVISTSKSEEKVEPMNNTTIPLTHFSDAQALFHLKKAFSNLVSVKYGKSKKVQKTQFTFSELLGITTPASLTHWYALVGCAVQAFSDQQIVTGEKLVNRLREEFPKTNDNINKQIIAMGLLTYALLMHGKVEASIRCADKANNAVSIRNKEEKSGITENDDLVDRDLEREMIQDVHDLAEFCVGWIVLEARILAWKIIEEFTSENNDKAIPDVLDIESRLKPSIYGWMRYLRRLPKANVFGDIPKAQEKFIRKLDILGRVAGGTDESVDPDCFEENNINGDKECSEKINETKNRAIRAWNVLKGM</sequence>
<evidence type="ECO:0000259" key="2">
    <source>
        <dbReference type="PROSITE" id="PS50888"/>
    </source>
</evidence>
<evidence type="ECO:0000256" key="1">
    <source>
        <dbReference type="SAM" id="MobiDB-lite"/>
    </source>
</evidence>
<dbReference type="SMART" id="SM00353">
    <property type="entry name" value="HLH"/>
    <property type="match status" value="1"/>
</dbReference>
<dbReference type="GO" id="GO:0046983">
    <property type="term" value="F:protein dimerization activity"/>
    <property type="evidence" value="ECO:0007669"/>
    <property type="project" value="InterPro"/>
</dbReference>
<dbReference type="OrthoDB" id="2133190at2759"/>